<dbReference type="eggNOG" id="COG5008">
    <property type="taxonomic scope" value="Bacteria"/>
</dbReference>
<reference evidence="4 5" key="1">
    <citation type="submission" date="2010-12" db="EMBL/GenBank/DDBJ databases">
        <authorList>
            <person name="Muzny D."/>
            <person name="Qin X."/>
            <person name="Deng J."/>
            <person name="Jiang H."/>
            <person name="Liu Y."/>
            <person name="Qu J."/>
            <person name="Song X.-Z."/>
            <person name="Zhang L."/>
            <person name="Thornton R."/>
            <person name="Coyle M."/>
            <person name="Francisco L."/>
            <person name="Jackson L."/>
            <person name="Javaid M."/>
            <person name="Korchina V."/>
            <person name="Kovar C."/>
            <person name="Mata R."/>
            <person name="Mathew T."/>
            <person name="Ngo R."/>
            <person name="Nguyen L."/>
            <person name="Nguyen N."/>
            <person name="Okwuonu G."/>
            <person name="Ongeri F."/>
            <person name="Pham C."/>
            <person name="Simmons D."/>
            <person name="Wilczek-Boney K."/>
            <person name="Hale W."/>
            <person name="Jakkamsetti A."/>
            <person name="Pham P."/>
            <person name="Ruth R."/>
            <person name="San Lucas F."/>
            <person name="Warren J."/>
            <person name="Zhang J."/>
            <person name="Zhao Z."/>
            <person name="Zhou C."/>
            <person name="Zhu D."/>
            <person name="Lee S."/>
            <person name="Bess C."/>
            <person name="Blankenburg K."/>
            <person name="Forbes L."/>
            <person name="Fu Q."/>
            <person name="Gubbala S."/>
            <person name="Hirani K."/>
            <person name="Jayaseelan J.C."/>
            <person name="Lara F."/>
            <person name="Munidasa M."/>
            <person name="Palculict T."/>
            <person name="Patil S."/>
            <person name="Pu L.-L."/>
            <person name="Saada N."/>
            <person name="Tang L."/>
            <person name="Weissenberger G."/>
            <person name="Zhu Y."/>
            <person name="Hemphill L."/>
            <person name="Shang Y."/>
            <person name="Youmans B."/>
            <person name="Ayvaz T."/>
            <person name="Ross M."/>
            <person name="Santibanez J."/>
            <person name="Aqrawi P."/>
            <person name="Gross S."/>
            <person name="Joshi V."/>
            <person name="Fowler G."/>
            <person name="Nazareth L."/>
            <person name="Reid J."/>
            <person name="Worley K."/>
            <person name="Petrosino J."/>
            <person name="Highlander S."/>
            <person name="Gibbs R."/>
        </authorList>
    </citation>
    <scope>NUCLEOTIDE SEQUENCE [LARGE SCALE GENOMIC DNA]</scope>
    <source>
        <strain evidence="4 5">ATCC 51599</strain>
    </source>
</reference>
<feature type="region of interest" description="Disordered" evidence="2">
    <location>
        <begin position="448"/>
        <end position="567"/>
    </location>
</feature>
<dbReference type="CDD" id="cd01131">
    <property type="entry name" value="PilT"/>
    <property type="match status" value="1"/>
</dbReference>
<dbReference type="GO" id="GO:0005524">
    <property type="term" value="F:ATP binding"/>
    <property type="evidence" value="ECO:0007669"/>
    <property type="project" value="InterPro"/>
</dbReference>
<dbReference type="Proteomes" id="UP000011021">
    <property type="component" value="Unassembled WGS sequence"/>
</dbReference>
<accession>E7RVZ8</accession>
<dbReference type="PROSITE" id="PS00662">
    <property type="entry name" value="T2SP_E"/>
    <property type="match status" value="1"/>
</dbReference>
<evidence type="ECO:0000313" key="5">
    <source>
        <dbReference type="Proteomes" id="UP000011021"/>
    </source>
</evidence>
<dbReference type="AlphaFoldDB" id="E7RVZ8"/>
<dbReference type="InterPro" id="IPR006321">
    <property type="entry name" value="PilT/PilU"/>
</dbReference>
<dbReference type="STRING" id="887898.HMPREF0551_0969"/>
<dbReference type="RefSeq" id="WP_005673168.1">
    <property type="nucleotide sequence ID" value="NZ_CP146288.1"/>
</dbReference>
<dbReference type="HOGENOM" id="CLU_013446_4_0_4"/>
<evidence type="ECO:0000256" key="1">
    <source>
        <dbReference type="ARBA" id="ARBA00006611"/>
    </source>
</evidence>
<dbReference type="GO" id="GO:0016887">
    <property type="term" value="F:ATP hydrolysis activity"/>
    <property type="evidence" value="ECO:0007669"/>
    <property type="project" value="InterPro"/>
</dbReference>
<dbReference type="Gene3D" id="3.40.50.300">
    <property type="entry name" value="P-loop containing nucleotide triphosphate hydrolases"/>
    <property type="match status" value="1"/>
</dbReference>
<dbReference type="PANTHER" id="PTHR30486:SF12">
    <property type="entry name" value="TYPE IV PILUS ATPASE PILU"/>
    <property type="match status" value="1"/>
</dbReference>
<dbReference type="NCBIfam" id="TIGR01420">
    <property type="entry name" value="pilT_fam"/>
    <property type="match status" value="1"/>
</dbReference>
<dbReference type="SUPFAM" id="SSF52540">
    <property type="entry name" value="P-loop containing nucleoside triphosphate hydrolases"/>
    <property type="match status" value="1"/>
</dbReference>
<keyword evidence="5" id="KW-1185">Reference proteome</keyword>
<name>E7RVZ8_9BURK</name>
<sequence>MSGTNPGSTSSPFNQLLEVMARHKASDLFISVGSPVQMKINGNMVAVTAADKRLMPQQAEALLRSAINDQQWRRFQEENELNIGYGVKDVGSFRISLFRQRGTAAAVVRYIPGDIPEFDTLGMPPVLKELILQPRGLFLMVGATGVGKTTTLASLIDYRNANRTGHILTLEDPIEFVFRNQQSIVNQRQIGSDTKDLHTALKSALRQAPDCILIGEIRDMEAMGAAIAYAQSGHLVLATLHANNAAHALNRILSFYAPENRGALLADLSTTLKAIVSQRLLASTDGGRVPAAEVLINTHHVAELISTGRLSEIPDAIANSLAAGSLSFDRSLTRLLRAGRISREDALQHSDSPTNLLWLLDNNAEDLAQDAPTTEETASGLTLPDLLQKQASSFESRRTGPSARGGSVARQTLADMDAAGEAPAAAAAPSAHPFASAVSQAAMAVPSGMNAAPAPQPAQAGGWPSTATFAATDSVQGPATQTAPTSTASPAGNAAPAAASTAFPSSSPAFAPTGIQSSPPVASNPPTGIFMTDPTRNAAKHGTLPAQAASAPTPGQGGPAAHEAPAPTQGASFAEFLIKLE</sequence>
<feature type="compositionally biased region" description="Polar residues" evidence="2">
    <location>
        <begin position="514"/>
        <end position="526"/>
    </location>
</feature>
<dbReference type="SMART" id="SM00382">
    <property type="entry name" value="AAA"/>
    <property type="match status" value="1"/>
</dbReference>
<comment type="caution">
    <text evidence="4">The sequence shown here is derived from an EMBL/GenBank/DDBJ whole genome shotgun (WGS) entry which is preliminary data.</text>
</comment>
<feature type="compositionally biased region" description="Low complexity" evidence="2">
    <location>
        <begin position="476"/>
        <end position="513"/>
    </location>
</feature>
<evidence type="ECO:0000259" key="3">
    <source>
        <dbReference type="PROSITE" id="PS00662"/>
    </source>
</evidence>
<dbReference type="InterPro" id="IPR003593">
    <property type="entry name" value="AAA+_ATPase"/>
</dbReference>
<comment type="similarity">
    <text evidence="1">Belongs to the GSP E family.</text>
</comment>
<gene>
    <name evidence="4" type="ORF">HMPREF0551_0969</name>
</gene>
<dbReference type="InterPro" id="IPR050921">
    <property type="entry name" value="T4SS_GSP_E_ATPase"/>
</dbReference>
<proteinExistence type="inferred from homology"/>
<evidence type="ECO:0000313" key="4">
    <source>
        <dbReference type="EMBL" id="EFV95481.1"/>
    </source>
</evidence>
<evidence type="ECO:0000256" key="2">
    <source>
        <dbReference type="SAM" id="MobiDB-lite"/>
    </source>
</evidence>
<dbReference type="InterPro" id="IPR001482">
    <property type="entry name" value="T2SS/T4SS_dom"/>
</dbReference>
<dbReference type="Gene3D" id="3.30.450.90">
    <property type="match status" value="1"/>
</dbReference>
<feature type="compositionally biased region" description="Low complexity" evidence="2">
    <location>
        <begin position="451"/>
        <end position="460"/>
    </location>
</feature>
<protein>
    <submittedName>
        <fullName evidence="4">Twitching motility protein</fullName>
    </submittedName>
</protein>
<organism evidence="4 5">
    <name type="scientific">Lautropia mirabilis ATCC 51599</name>
    <dbReference type="NCBI Taxonomy" id="887898"/>
    <lineage>
        <taxon>Bacteria</taxon>
        <taxon>Pseudomonadati</taxon>
        <taxon>Pseudomonadota</taxon>
        <taxon>Betaproteobacteria</taxon>
        <taxon>Burkholderiales</taxon>
        <taxon>Burkholderiaceae</taxon>
        <taxon>Lautropia</taxon>
    </lineage>
</organism>
<feature type="compositionally biased region" description="Polar residues" evidence="2">
    <location>
        <begin position="465"/>
        <end position="475"/>
    </location>
</feature>
<dbReference type="Pfam" id="PF00437">
    <property type="entry name" value="T2SSE"/>
    <property type="match status" value="1"/>
</dbReference>
<dbReference type="EMBL" id="AEQP01000003">
    <property type="protein sequence ID" value="EFV95481.1"/>
    <property type="molecule type" value="Genomic_DNA"/>
</dbReference>
<feature type="domain" description="Bacterial type II secretion system protein E" evidence="3">
    <location>
        <begin position="205"/>
        <end position="219"/>
    </location>
</feature>
<dbReference type="InterPro" id="IPR027417">
    <property type="entry name" value="P-loop_NTPase"/>
</dbReference>
<dbReference type="PANTHER" id="PTHR30486">
    <property type="entry name" value="TWITCHING MOTILITY PROTEIN PILT"/>
    <property type="match status" value="1"/>
</dbReference>